<sequence>MRISVGVDVAKAVHWACAVDDECKVVLNCAIENTPVGIDAFVANLRAIEGDPLIGLDVVGSFASFLEATLLAEGFRLVHAPGIAVNRAGQGFAGGERKSDPRDARTIAELVRTRDLRPISPDGETVVALRLKIGRRRDLVEEQTRRLARLRMLLCRIHPQLERTVDVTCKGPLVLISRYVTPAEIRRTGKRRIMAHMAKERYLKGAEALVDGAIESARAQSMAIPGEAAVAELIRELAAEALDTRSKLARIEADIRRLLDDHPDSALIRSMPGMGVALTAELIACIGNIERFPSADALASAAGLAPVIRQSGYKKGWRRTFGGDKQLKRVFYQSAFCAVSTGDPISRAFYDRKRREGKYHTQALIALARRRVTVLWTMLQRREAFDPVRKAA</sequence>
<dbReference type="InterPro" id="IPR003346">
    <property type="entry name" value="Transposase_20"/>
</dbReference>
<keyword evidence="4" id="KW-1185">Reference proteome</keyword>
<feature type="domain" description="Transposase IS110-like N-terminal" evidence="1">
    <location>
        <begin position="5"/>
        <end position="159"/>
    </location>
</feature>
<dbReference type="AlphaFoldDB" id="A0A1G8API0"/>
<evidence type="ECO:0000313" key="3">
    <source>
        <dbReference type="EMBL" id="SDH22942.1"/>
    </source>
</evidence>
<dbReference type="Proteomes" id="UP000199495">
    <property type="component" value="Unassembled WGS sequence"/>
</dbReference>
<reference evidence="3 4" key="1">
    <citation type="submission" date="2016-10" db="EMBL/GenBank/DDBJ databases">
        <authorList>
            <person name="de Groot N.N."/>
        </authorList>
    </citation>
    <scope>NUCLEOTIDE SEQUENCE [LARGE SCALE GENOMIC DNA]</scope>
    <source>
        <strain evidence="3 4">CGMCC 1.10267</strain>
    </source>
</reference>
<feature type="domain" description="Transposase IS116/IS110/IS902 C-terminal" evidence="2">
    <location>
        <begin position="266"/>
        <end position="350"/>
    </location>
</feature>
<protein>
    <submittedName>
        <fullName evidence="3">Transposase</fullName>
    </submittedName>
</protein>
<evidence type="ECO:0000259" key="1">
    <source>
        <dbReference type="Pfam" id="PF01548"/>
    </source>
</evidence>
<name>A0A1G8API0_9HYPH</name>
<gene>
    <name evidence="3" type="ORF">SAMN04487974_1366</name>
</gene>
<dbReference type="EMBL" id="FNCS01000036">
    <property type="protein sequence ID" value="SDH22942.1"/>
    <property type="molecule type" value="Genomic_DNA"/>
</dbReference>
<accession>A0A1G8API0</accession>
<evidence type="ECO:0000259" key="2">
    <source>
        <dbReference type="Pfam" id="PF02371"/>
    </source>
</evidence>
<dbReference type="InterPro" id="IPR047650">
    <property type="entry name" value="Transpos_IS110"/>
</dbReference>
<dbReference type="Pfam" id="PF01548">
    <property type="entry name" value="DEDD_Tnp_IS110"/>
    <property type="match status" value="1"/>
</dbReference>
<dbReference type="Pfam" id="PF02371">
    <property type="entry name" value="Transposase_20"/>
    <property type="match status" value="1"/>
</dbReference>
<proteinExistence type="predicted"/>
<dbReference type="RefSeq" id="WP_090600442.1">
    <property type="nucleotide sequence ID" value="NZ_FNCS01000036.1"/>
</dbReference>
<dbReference type="NCBIfam" id="NF033542">
    <property type="entry name" value="transpos_IS110"/>
    <property type="match status" value="1"/>
</dbReference>
<dbReference type="GO" id="GO:0003677">
    <property type="term" value="F:DNA binding"/>
    <property type="evidence" value="ECO:0007669"/>
    <property type="project" value="InterPro"/>
</dbReference>
<dbReference type="PANTHER" id="PTHR33055:SF3">
    <property type="entry name" value="PUTATIVE TRANSPOSASE FOR IS117-RELATED"/>
    <property type="match status" value="1"/>
</dbReference>
<dbReference type="GO" id="GO:0006313">
    <property type="term" value="P:DNA transposition"/>
    <property type="evidence" value="ECO:0007669"/>
    <property type="project" value="InterPro"/>
</dbReference>
<dbReference type="GO" id="GO:0004803">
    <property type="term" value="F:transposase activity"/>
    <property type="evidence" value="ECO:0007669"/>
    <property type="project" value="InterPro"/>
</dbReference>
<evidence type="ECO:0000313" key="4">
    <source>
        <dbReference type="Proteomes" id="UP000199495"/>
    </source>
</evidence>
<organism evidence="3 4">
    <name type="scientific">Pelagibacterium luteolum</name>
    <dbReference type="NCBI Taxonomy" id="440168"/>
    <lineage>
        <taxon>Bacteria</taxon>
        <taxon>Pseudomonadati</taxon>
        <taxon>Pseudomonadota</taxon>
        <taxon>Alphaproteobacteria</taxon>
        <taxon>Hyphomicrobiales</taxon>
        <taxon>Devosiaceae</taxon>
        <taxon>Pelagibacterium</taxon>
    </lineage>
</organism>
<dbReference type="PANTHER" id="PTHR33055">
    <property type="entry name" value="TRANSPOSASE FOR INSERTION SEQUENCE ELEMENT IS1111A"/>
    <property type="match status" value="1"/>
</dbReference>
<dbReference type="InterPro" id="IPR002525">
    <property type="entry name" value="Transp_IS110-like_N"/>
</dbReference>
<dbReference type="OrthoDB" id="8261795at2"/>